<proteinExistence type="predicted"/>
<dbReference type="EMBL" id="JAMYPJ010000006">
    <property type="protein sequence ID" value="MER8932522.1"/>
    <property type="molecule type" value="Genomic_DNA"/>
</dbReference>
<gene>
    <name evidence="2" type="ORF">NKI33_06035</name>
</gene>
<feature type="transmembrane region" description="Helical" evidence="1">
    <location>
        <begin position="42"/>
        <end position="60"/>
    </location>
</feature>
<reference evidence="2 3" key="1">
    <citation type="journal article" date="2024" name="Proc. Natl. Acad. Sci. U.S.A.">
        <title>The evolutionary genomics of adaptation to stress in wild rhizobium bacteria.</title>
        <authorList>
            <person name="Kehlet-Delgado H."/>
            <person name="Montoya A.P."/>
            <person name="Jensen K.T."/>
            <person name="Wendlandt C.E."/>
            <person name="Dexheimer C."/>
            <person name="Roberts M."/>
            <person name="Torres Martinez L."/>
            <person name="Friesen M.L."/>
            <person name="Griffitts J.S."/>
            <person name="Porter S.S."/>
        </authorList>
    </citation>
    <scope>NUCLEOTIDE SEQUENCE [LARGE SCALE GENOMIC DNA]</scope>
    <source>
        <strain evidence="2 3">M0729</strain>
    </source>
</reference>
<keyword evidence="1" id="KW-0472">Membrane</keyword>
<dbReference type="Proteomes" id="UP001464387">
    <property type="component" value="Unassembled WGS sequence"/>
</dbReference>
<evidence type="ECO:0000256" key="1">
    <source>
        <dbReference type="SAM" id="Phobius"/>
    </source>
</evidence>
<evidence type="ECO:0000313" key="2">
    <source>
        <dbReference type="EMBL" id="MER8932522.1"/>
    </source>
</evidence>
<keyword evidence="3" id="KW-1185">Reference proteome</keyword>
<keyword evidence="1" id="KW-1133">Transmembrane helix</keyword>
<name>A0ABV1YBY2_9HYPH</name>
<organism evidence="2 3">
    <name type="scientific">Mesorhizobium opportunistum</name>
    <dbReference type="NCBI Taxonomy" id="593909"/>
    <lineage>
        <taxon>Bacteria</taxon>
        <taxon>Pseudomonadati</taxon>
        <taxon>Pseudomonadota</taxon>
        <taxon>Alphaproteobacteria</taxon>
        <taxon>Hyphomicrobiales</taxon>
        <taxon>Phyllobacteriaceae</taxon>
        <taxon>Mesorhizobium</taxon>
    </lineage>
</organism>
<protein>
    <submittedName>
        <fullName evidence="2">Uncharacterized protein</fullName>
    </submittedName>
</protein>
<evidence type="ECO:0000313" key="3">
    <source>
        <dbReference type="Proteomes" id="UP001464387"/>
    </source>
</evidence>
<keyword evidence="1" id="KW-0812">Transmembrane</keyword>
<sequence length="61" mass="6519">MDIYSLAATHINTGVRPGPMSAQAEDRYYSDQISWPPPKQGLLGSIAMTAGVVLILGMTLI</sequence>
<comment type="caution">
    <text evidence="2">The sequence shown here is derived from an EMBL/GenBank/DDBJ whole genome shotgun (WGS) entry which is preliminary data.</text>
</comment>
<accession>A0ABV1YBY2</accession>
<dbReference type="RefSeq" id="WP_287273314.1">
    <property type="nucleotide sequence ID" value="NZ_JAMYMY010000005.1"/>
</dbReference>